<dbReference type="RefSeq" id="WP_283343595.1">
    <property type="nucleotide sequence ID" value="NZ_JASHIF010000002.1"/>
</dbReference>
<gene>
    <name evidence="2" type="ORF">QM524_03950</name>
</gene>
<dbReference type="PANTHER" id="PTHR36919:SF2">
    <property type="entry name" value="BLL6627 PROTEIN"/>
    <property type="match status" value="1"/>
</dbReference>
<name>A0ABT6Y476_9BACT</name>
<evidence type="ECO:0000313" key="2">
    <source>
        <dbReference type="EMBL" id="MDI9858360.1"/>
    </source>
</evidence>
<dbReference type="Proteomes" id="UP001236507">
    <property type="component" value="Unassembled WGS sequence"/>
</dbReference>
<reference evidence="2 3" key="1">
    <citation type="submission" date="2023-05" db="EMBL/GenBank/DDBJ databases">
        <title>Novel species of genus Flectobacillus isolated from stream in China.</title>
        <authorList>
            <person name="Lu H."/>
        </authorList>
    </citation>
    <scope>NUCLEOTIDE SEQUENCE [LARGE SCALE GENOMIC DNA]</scope>
    <source>
        <strain evidence="2 3">KCTC 42575</strain>
    </source>
</reference>
<dbReference type="Gene3D" id="2.40.128.520">
    <property type="match status" value="1"/>
</dbReference>
<organism evidence="2 3">
    <name type="scientific">Flectobacillus roseus</name>
    <dbReference type="NCBI Taxonomy" id="502259"/>
    <lineage>
        <taxon>Bacteria</taxon>
        <taxon>Pseudomonadati</taxon>
        <taxon>Bacteroidota</taxon>
        <taxon>Cytophagia</taxon>
        <taxon>Cytophagales</taxon>
        <taxon>Flectobacillaceae</taxon>
        <taxon>Flectobacillus</taxon>
    </lineage>
</organism>
<feature type="domain" description="DUF2147" evidence="1">
    <location>
        <begin position="29"/>
        <end position="143"/>
    </location>
</feature>
<evidence type="ECO:0000259" key="1">
    <source>
        <dbReference type="Pfam" id="PF09917"/>
    </source>
</evidence>
<dbReference type="Pfam" id="PF09917">
    <property type="entry name" value="DUF2147"/>
    <property type="match status" value="1"/>
</dbReference>
<proteinExistence type="predicted"/>
<sequence length="144" mass="16442">MKMLINLFGIGFILLFSHFYKTESTSVEGMWLTADKLSKIQIYEENGKYHGKIAWLKQPSVNGKPVLDTKNQDESLRNKPMLGLVLLKNFIAESKNTWRNGTIYDPRSGKTYDCVLTLKNSNTLDVRGYIGKPIFGKSVTFTRE</sequence>
<dbReference type="PANTHER" id="PTHR36919">
    <property type="entry name" value="BLR1215 PROTEIN"/>
    <property type="match status" value="1"/>
</dbReference>
<dbReference type="InterPro" id="IPR019223">
    <property type="entry name" value="DUF2147"/>
</dbReference>
<evidence type="ECO:0000313" key="3">
    <source>
        <dbReference type="Proteomes" id="UP001236507"/>
    </source>
</evidence>
<comment type="caution">
    <text evidence="2">The sequence shown here is derived from an EMBL/GenBank/DDBJ whole genome shotgun (WGS) entry which is preliminary data.</text>
</comment>
<keyword evidence="3" id="KW-1185">Reference proteome</keyword>
<dbReference type="EMBL" id="JASHIF010000002">
    <property type="protein sequence ID" value="MDI9858360.1"/>
    <property type="molecule type" value="Genomic_DNA"/>
</dbReference>
<protein>
    <submittedName>
        <fullName evidence="2">DUF2147 domain-containing protein</fullName>
    </submittedName>
</protein>
<accession>A0ABT6Y476</accession>